<evidence type="ECO:0000313" key="4">
    <source>
        <dbReference type="Proteomes" id="UP000317421"/>
    </source>
</evidence>
<gene>
    <name evidence="3" type="ORF">Pla108_10710</name>
</gene>
<feature type="chain" id="PRO_5022809289" description="Outer membrane efflux protein" evidence="2">
    <location>
        <begin position="26"/>
        <end position="208"/>
    </location>
</feature>
<dbReference type="OrthoDB" id="289663at2"/>
<evidence type="ECO:0000256" key="2">
    <source>
        <dbReference type="SAM" id="SignalP"/>
    </source>
</evidence>
<dbReference type="RefSeq" id="WP_146443712.1">
    <property type="nucleotide sequence ID" value="NZ_SJPR01000001.1"/>
</dbReference>
<evidence type="ECO:0000313" key="3">
    <source>
        <dbReference type="EMBL" id="TWU00127.1"/>
    </source>
</evidence>
<dbReference type="AlphaFoldDB" id="A0A5C6AKZ0"/>
<comment type="caution">
    <text evidence="3">The sequence shown here is derived from an EMBL/GenBank/DDBJ whole genome shotgun (WGS) entry which is preliminary data.</text>
</comment>
<protein>
    <recommendedName>
        <fullName evidence="5">Outer membrane efflux protein</fullName>
    </recommendedName>
</protein>
<feature type="coiled-coil region" evidence="1">
    <location>
        <begin position="142"/>
        <end position="169"/>
    </location>
</feature>
<name>A0A5C6AKZ0_9BACT</name>
<proteinExistence type="predicted"/>
<dbReference type="Proteomes" id="UP000317421">
    <property type="component" value="Unassembled WGS sequence"/>
</dbReference>
<sequence precursor="true">MARTLCSAVGLAVALTLMSALPAAAQNPSISPAVAAAASQEAMTQLKSQSGGSMQTIDSINSSVLRQSRAYGASTGFSPIATMNSSLSGYAPSSATSGVGAIKPFSGMSPSSTISPYLNLFNQGPGGRQQTVDNYNVLVRPALEQQRTNQALQRQQQQLNMRVQAISAQAAFEAAGSERMIATGHQTGFGYYSHFYPGKNQAPRARAR</sequence>
<keyword evidence="2" id="KW-0732">Signal</keyword>
<evidence type="ECO:0008006" key="5">
    <source>
        <dbReference type="Google" id="ProtNLM"/>
    </source>
</evidence>
<evidence type="ECO:0000256" key="1">
    <source>
        <dbReference type="SAM" id="Coils"/>
    </source>
</evidence>
<organism evidence="3 4">
    <name type="scientific">Botrimarina colliarenosi</name>
    <dbReference type="NCBI Taxonomy" id="2528001"/>
    <lineage>
        <taxon>Bacteria</taxon>
        <taxon>Pseudomonadati</taxon>
        <taxon>Planctomycetota</taxon>
        <taxon>Planctomycetia</taxon>
        <taxon>Pirellulales</taxon>
        <taxon>Lacipirellulaceae</taxon>
        <taxon>Botrimarina</taxon>
    </lineage>
</organism>
<reference evidence="3 4" key="1">
    <citation type="submission" date="2019-02" db="EMBL/GenBank/DDBJ databases">
        <title>Deep-cultivation of Planctomycetes and their phenomic and genomic characterization uncovers novel biology.</title>
        <authorList>
            <person name="Wiegand S."/>
            <person name="Jogler M."/>
            <person name="Boedeker C."/>
            <person name="Pinto D."/>
            <person name="Vollmers J."/>
            <person name="Rivas-Marin E."/>
            <person name="Kohn T."/>
            <person name="Peeters S.H."/>
            <person name="Heuer A."/>
            <person name="Rast P."/>
            <person name="Oberbeckmann S."/>
            <person name="Bunk B."/>
            <person name="Jeske O."/>
            <person name="Meyerdierks A."/>
            <person name="Storesund J.E."/>
            <person name="Kallscheuer N."/>
            <person name="Luecker S."/>
            <person name="Lage O.M."/>
            <person name="Pohl T."/>
            <person name="Merkel B.J."/>
            <person name="Hornburger P."/>
            <person name="Mueller R.-W."/>
            <person name="Bruemmer F."/>
            <person name="Labrenz M."/>
            <person name="Spormann A.M."/>
            <person name="Op Den Camp H."/>
            <person name="Overmann J."/>
            <person name="Amann R."/>
            <person name="Jetten M.S.M."/>
            <person name="Mascher T."/>
            <person name="Medema M.H."/>
            <person name="Devos D.P."/>
            <person name="Kaster A.-K."/>
            <person name="Ovreas L."/>
            <person name="Rohde M."/>
            <person name="Galperin M.Y."/>
            <person name="Jogler C."/>
        </authorList>
    </citation>
    <scope>NUCLEOTIDE SEQUENCE [LARGE SCALE GENOMIC DNA]</scope>
    <source>
        <strain evidence="3 4">Pla108</strain>
    </source>
</reference>
<keyword evidence="4" id="KW-1185">Reference proteome</keyword>
<feature type="signal peptide" evidence="2">
    <location>
        <begin position="1"/>
        <end position="25"/>
    </location>
</feature>
<dbReference type="EMBL" id="SJPR01000001">
    <property type="protein sequence ID" value="TWU00127.1"/>
    <property type="molecule type" value="Genomic_DNA"/>
</dbReference>
<keyword evidence="1" id="KW-0175">Coiled coil</keyword>
<accession>A0A5C6AKZ0</accession>